<dbReference type="RefSeq" id="WP_307040409.1">
    <property type="nucleotide sequence ID" value="NZ_JAUSYY010000001.1"/>
</dbReference>
<accession>A0ABU0R7M3</accession>
<dbReference type="EMBL" id="JAUSYY010000001">
    <property type="protein sequence ID" value="MDQ0893737.1"/>
    <property type="molecule type" value="Genomic_DNA"/>
</dbReference>
<keyword evidence="2" id="KW-1185">Reference proteome</keyword>
<dbReference type="SUPFAM" id="SSF51556">
    <property type="entry name" value="Metallo-dependent hydrolases"/>
    <property type="match status" value="1"/>
</dbReference>
<sequence>MTRHDEPESPAHPHGAVLDLGPLAQPVRRSLSGDHPGEAGTMLPPLIDHHVHLMIVGREAMHDTALAGVVDLGGPLDAIAAHAGHDGLPAVAFAGSFLTARGGYPVGRPWAAEGSAREIDADTGDGRGALPSAAETAVAEQHAFGASVIKVALNSVAGPVFDRATLDTIVAAAHERGLPVVAHVEGEGMSRFAIDAGIDALAHTPFTERLDTALIARAVAAGQRWISTLFVAGHGEPTPQQEVALDNLTRFHAAGGRVLYGTDLGNGDQPLGVNPAELELLARAGLGASDLVSSITEAWPTAVGTRHDGIATFVPGPRPVALDELPAWLATARIVPVEDLEQW</sequence>
<dbReference type="InterPro" id="IPR032466">
    <property type="entry name" value="Metal_Hydrolase"/>
</dbReference>
<proteinExistence type="predicted"/>
<dbReference type="InterPro" id="IPR051781">
    <property type="entry name" value="Metallo-dep_Hydrolase"/>
</dbReference>
<dbReference type="PANTHER" id="PTHR43135:SF3">
    <property type="entry name" value="ALPHA-D-RIBOSE 1-METHYLPHOSPHONATE 5-TRIPHOSPHATE DIPHOSPHATASE"/>
    <property type="match status" value="1"/>
</dbReference>
<dbReference type="Gene3D" id="3.20.20.140">
    <property type="entry name" value="Metal-dependent hydrolases"/>
    <property type="match status" value="1"/>
</dbReference>
<dbReference type="PANTHER" id="PTHR43135">
    <property type="entry name" value="ALPHA-D-RIBOSE 1-METHYLPHOSPHONATE 5-TRIPHOSPHATE DIPHOSPHATASE"/>
    <property type="match status" value="1"/>
</dbReference>
<evidence type="ECO:0000313" key="2">
    <source>
        <dbReference type="Proteomes" id="UP001239083"/>
    </source>
</evidence>
<gene>
    <name evidence="1" type="ORF">QFZ26_001292</name>
</gene>
<reference evidence="1 2" key="1">
    <citation type="submission" date="2023-07" db="EMBL/GenBank/DDBJ databases">
        <title>Comparative genomics of wheat-associated soil bacteria to identify genetic determinants of phenazine resistance.</title>
        <authorList>
            <person name="Mouncey N."/>
        </authorList>
    </citation>
    <scope>NUCLEOTIDE SEQUENCE [LARGE SCALE GENOMIC DNA]</scope>
    <source>
        <strain evidence="1 2">V3I3</strain>
    </source>
</reference>
<protein>
    <submittedName>
        <fullName evidence="1">Imidazolonepropionase-like amidohydrolase</fullName>
    </submittedName>
</protein>
<comment type="caution">
    <text evidence="1">The sequence shown here is derived from an EMBL/GenBank/DDBJ whole genome shotgun (WGS) entry which is preliminary data.</text>
</comment>
<evidence type="ECO:0000313" key="1">
    <source>
        <dbReference type="EMBL" id="MDQ0893737.1"/>
    </source>
</evidence>
<dbReference type="Proteomes" id="UP001239083">
    <property type="component" value="Unassembled WGS sequence"/>
</dbReference>
<name>A0ABU0R7M3_9MICO</name>
<organism evidence="1 2">
    <name type="scientific">Agromyces ramosus</name>
    <dbReference type="NCBI Taxonomy" id="33879"/>
    <lineage>
        <taxon>Bacteria</taxon>
        <taxon>Bacillati</taxon>
        <taxon>Actinomycetota</taxon>
        <taxon>Actinomycetes</taxon>
        <taxon>Micrococcales</taxon>
        <taxon>Microbacteriaceae</taxon>
        <taxon>Agromyces</taxon>
    </lineage>
</organism>